<feature type="transmembrane region" description="Helical" evidence="1">
    <location>
        <begin position="19"/>
        <end position="37"/>
    </location>
</feature>
<evidence type="ECO:0000313" key="2">
    <source>
        <dbReference type="EMBL" id="NKC66601.1"/>
    </source>
</evidence>
<evidence type="ECO:0000313" key="5">
    <source>
        <dbReference type="Proteomes" id="UP000521358"/>
    </source>
</evidence>
<dbReference type="AlphaFoldDB" id="A0A369B0B1"/>
<reference evidence="2 5" key="2">
    <citation type="submission" date="2020-03" db="EMBL/GenBank/DDBJ databases">
        <title>Bacterial samples isolated from urine from healthy bovine heifers (Gyr breed).</title>
        <authorList>
            <person name="Giannattasio-Ferraz S."/>
            <person name="Maskeri L."/>
            <person name="Penido A."/>
            <person name="Barbosa-Stancioli E.F."/>
            <person name="Putonti C."/>
        </authorList>
    </citation>
    <scope>NUCLEOTIDE SEQUENCE [LARGE SCALE GENOMIC DNA]</scope>
    <source>
        <strain evidence="2 5">UFMG-H7</strain>
    </source>
</reference>
<dbReference type="GeneID" id="63146000"/>
<dbReference type="OrthoDB" id="2200367at2"/>
<gene>
    <name evidence="3" type="ORF">CBF32_03435</name>
    <name evidence="2" type="ORF">HED35_00730</name>
</gene>
<keyword evidence="1" id="KW-1133">Transmembrane helix</keyword>
<name>A0A369B0B1_9ENTE</name>
<organism evidence="3 4">
    <name type="scientific">Vagococcus fluvialis</name>
    <dbReference type="NCBI Taxonomy" id="2738"/>
    <lineage>
        <taxon>Bacteria</taxon>
        <taxon>Bacillati</taxon>
        <taxon>Bacillota</taxon>
        <taxon>Bacilli</taxon>
        <taxon>Lactobacillales</taxon>
        <taxon>Enterococcaceae</taxon>
        <taxon>Vagococcus</taxon>
    </lineage>
</organism>
<evidence type="ECO:0000313" key="4">
    <source>
        <dbReference type="Proteomes" id="UP000288197"/>
    </source>
</evidence>
<keyword evidence="1" id="KW-0472">Membrane</keyword>
<sequence length="119" mass="14373">MRKKDTAIFYFLKNKQGGVLFPVLTILFMFTLLLLYVTDDYFSRREMLVNTRDFYLAKTMEEISLLEINQQTTEENKVFTFNIGESTWEWNKKKKNYLVQTSLSNQYKRTSIQELRTKR</sequence>
<dbReference type="RefSeq" id="WP_114289184.1">
    <property type="nucleotide sequence ID" value="NZ_CP081459.1"/>
</dbReference>
<dbReference type="EMBL" id="NGJX01000003">
    <property type="protein sequence ID" value="RSU03735.1"/>
    <property type="molecule type" value="Genomic_DNA"/>
</dbReference>
<proteinExistence type="predicted"/>
<evidence type="ECO:0000256" key="1">
    <source>
        <dbReference type="SAM" id="Phobius"/>
    </source>
</evidence>
<accession>A0A369B0B1</accession>
<dbReference type="EMBL" id="JAAVMB010000001">
    <property type="protein sequence ID" value="NKC66601.1"/>
    <property type="molecule type" value="Genomic_DNA"/>
</dbReference>
<keyword evidence="4" id="KW-1185">Reference proteome</keyword>
<dbReference type="Proteomes" id="UP000521358">
    <property type="component" value="Unassembled WGS sequence"/>
</dbReference>
<dbReference type="Proteomes" id="UP000288197">
    <property type="component" value="Unassembled WGS sequence"/>
</dbReference>
<evidence type="ECO:0000313" key="3">
    <source>
        <dbReference type="EMBL" id="RSU03735.1"/>
    </source>
</evidence>
<dbReference type="InterPro" id="IPR047665">
    <property type="entry name" value="ComGG_streptococcus-type"/>
</dbReference>
<keyword evidence="1" id="KW-0812">Transmembrane</keyword>
<reference evidence="3 4" key="1">
    <citation type="submission" date="2017-05" db="EMBL/GenBank/DDBJ databases">
        <title>Vagococcus spp. assemblies.</title>
        <authorList>
            <person name="Gulvik C.A."/>
        </authorList>
    </citation>
    <scope>NUCLEOTIDE SEQUENCE [LARGE SCALE GENOMIC DNA]</scope>
    <source>
        <strain evidence="3 4">NCFB 2497</strain>
    </source>
</reference>
<dbReference type="NCBIfam" id="NF041014">
    <property type="entry name" value="pilin_ComGG_2"/>
    <property type="match status" value="1"/>
</dbReference>
<protein>
    <recommendedName>
        <fullName evidence="6">Competence protein ComGG</fullName>
    </recommendedName>
</protein>
<comment type="caution">
    <text evidence="3">The sequence shown here is derived from an EMBL/GenBank/DDBJ whole genome shotgun (WGS) entry which is preliminary data.</text>
</comment>
<evidence type="ECO:0008006" key="6">
    <source>
        <dbReference type="Google" id="ProtNLM"/>
    </source>
</evidence>